<evidence type="ECO:0000256" key="2">
    <source>
        <dbReference type="SAM" id="SignalP"/>
    </source>
</evidence>
<dbReference type="RefSeq" id="WP_191206265.1">
    <property type="nucleotide sequence ID" value="NZ_JACXZA010000007.1"/>
</dbReference>
<feature type="signal peptide" evidence="2">
    <location>
        <begin position="1"/>
        <end position="25"/>
    </location>
</feature>
<evidence type="ECO:0000313" key="4">
    <source>
        <dbReference type="Proteomes" id="UP000609346"/>
    </source>
</evidence>
<accession>A0ABR8N1B1</accession>
<protein>
    <submittedName>
        <fullName evidence="3">DUF4358 domain-containing protein</fullName>
    </submittedName>
</protein>
<dbReference type="Proteomes" id="UP000609346">
    <property type="component" value="Unassembled WGS sequence"/>
</dbReference>
<evidence type="ECO:0000256" key="1">
    <source>
        <dbReference type="SAM" id="MobiDB-lite"/>
    </source>
</evidence>
<feature type="compositionally biased region" description="Polar residues" evidence="1">
    <location>
        <begin position="34"/>
        <end position="49"/>
    </location>
</feature>
<feature type="compositionally biased region" description="Low complexity" evidence="1">
    <location>
        <begin position="24"/>
        <end position="33"/>
    </location>
</feature>
<dbReference type="EMBL" id="JACXZA010000007">
    <property type="protein sequence ID" value="MBD3921968.1"/>
    <property type="molecule type" value="Genomic_DNA"/>
</dbReference>
<proteinExistence type="predicted"/>
<keyword evidence="2" id="KW-0732">Signal</keyword>
<name>A0ABR8N1B1_9BACL</name>
<feature type="chain" id="PRO_5046775907" evidence="2">
    <location>
        <begin position="26"/>
        <end position="188"/>
    </location>
</feature>
<dbReference type="InterPro" id="IPR025648">
    <property type="entry name" value="DUF4358"/>
</dbReference>
<comment type="caution">
    <text evidence="3">The sequence shown here is derived from an EMBL/GenBank/DDBJ whole genome shotgun (WGS) entry which is preliminary data.</text>
</comment>
<organism evidence="3 4">
    <name type="scientific">Paenibacillus terricola</name>
    <dbReference type="NCBI Taxonomy" id="2763503"/>
    <lineage>
        <taxon>Bacteria</taxon>
        <taxon>Bacillati</taxon>
        <taxon>Bacillota</taxon>
        <taxon>Bacilli</taxon>
        <taxon>Bacillales</taxon>
        <taxon>Paenibacillaceae</taxon>
        <taxon>Paenibacillus</taxon>
    </lineage>
</organism>
<gene>
    <name evidence="3" type="ORF">H8B09_24615</name>
</gene>
<dbReference type="PROSITE" id="PS51257">
    <property type="entry name" value="PROKAR_LIPOPROTEIN"/>
    <property type="match status" value="1"/>
</dbReference>
<evidence type="ECO:0000313" key="3">
    <source>
        <dbReference type="EMBL" id="MBD3921968.1"/>
    </source>
</evidence>
<reference evidence="3 4" key="1">
    <citation type="submission" date="2020-09" db="EMBL/GenBank/DDBJ databases">
        <title>Paenibacillus sp. strain PR3 16S rRNA gene Genome sequencing and assembly.</title>
        <authorList>
            <person name="Kim J."/>
        </authorList>
    </citation>
    <scope>NUCLEOTIDE SEQUENCE [LARGE SCALE GENOMIC DNA]</scope>
    <source>
        <strain evidence="3 4">PR3</strain>
    </source>
</reference>
<dbReference type="Pfam" id="PF14270">
    <property type="entry name" value="DUF4358"/>
    <property type="match status" value="1"/>
</dbReference>
<feature type="region of interest" description="Disordered" evidence="1">
    <location>
        <begin position="24"/>
        <end position="55"/>
    </location>
</feature>
<keyword evidence="4" id="KW-1185">Reference proteome</keyword>
<sequence length="188" mass="20541">MKKRIATLISVALVGLMLSACSSNNDNNADTSSKPGTTETGSNASNDKGTATAPEPSMTVAEMSDDLLKQAEQPPLVDLTEADIKTLYHLDPALLESYVVKIPLMNVKTNELAVIKVKDAKDVQTVEDAIKLRAADVQKTFETYLPDQYENAKNYKLVTKGNYILFVISDADATEKLTKQFDTYFAAK</sequence>